<dbReference type="Pfam" id="PF22629">
    <property type="entry name" value="ACT_AHAS_ss"/>
    <property type="match status" value="1"/>
</dbReference>
<comment type="function">
    <text evidence="8">Catalyzes the conversion of 2 pyruvate molecules into acetolactate in the first common step of the biosynthetic pathway of the branched-amino acids such as leucine, isoleucine, and valine.</text>
</comment>
<accession>U1WLY3</accession>
<dbReference type="InterPro" id="IPR054480">
    <property type="entry name" value="AHAS_small-like_ACT"/>
</dbReference>
<dbReference type="FunFam" id="3.30.70.260:FF:000001">
    <property type="entry name" value="Acetolactate synthase, small subunit"/>
    <property type="match status" value="1"/>
</dbReference>
<dbReference type="EMBL" id="AWSJ01000146">
    <property type="protein sequence ID" value="ERI09609.1"/>
    <property type="molecule type" value="Genomic_DNA"/>
</dbReference>
<evidence type="ECO:0000313" key="10">
    <source>
        <dbReference type="EMBL" id="ERI09609.1"/>
    </source>
</evidence>
<dbReference type="InterPro" id="IPR027271">
    <property type="entry name" value="Acetolactate_synth/TF_NikR_C"/>
</dbReference>
<dbReference type="Gene3D" id="3.30.70.1150">
    <property type="entry name" value="ACT-like. Chain A, domain 2"/>
    <property type="match status" value="1"/>
</dbReference>
<dbReference type="GO" id="GO:0009099">
    <property type="term" value="P:L-valine biosynthetic process"/>
    <property type="evidence" value="ECO:0007669"/>
    <property type="project" value="UniProtKB-UniRule"/>
</dbReference>
<dbReference type="PANTHER" id="PTHR30239">
    <property type="entry name" value="ACETOLACTATE SYNTHASE SMALL SUBUNIT"/>
    <property type="match status" value="1"/>
</dbReference>
<comment type="caution">
    <text evidence="10">The sequence shown here is derived from an EMBL/GenBank/DDBJ whole genome shotgun (WGS) entry which is preliminary data.</text>
</comment>
<evidence type="ECO:0000313" key="11">
    <source>
        <dbReference type="Proteomes" id="UP000016511"/>
    </source>
</evidence>
<dbReference type="InterPro" id="IPR019455">
    <property type="entry name" value="Acetolactate_synth_ssu_C"/>
</dbReference>
<feature type="domain" description="ACT" evidence="9">
    <location>
        <begin position="10"/>
        <end position="84"/>
    </location>
</feature>
<organism evidence="10 11">
    <name type="scientific">Aneurinibacillus aneurinilyticus ATCC 12856</name>
    <dbReference type="NCBI Taxonomy" id="649747"/>
    <lineage>
        <taxon>Bacteria</taxon>
        <taxon>Bacillati</taxon>
        <taxon>Bacillota</taxon>
        <taxon>Bacilli</taxon>
        <taxon>Bacillales</taxon>
        <taxon>Paenibacillaceae</taxon>
        <taxon>Aneurinibacillus group</taxon>
        <taxon>Aneurinibacillus</taxon>
    </lineage>
</organism>
<keyword evidence="11" id="KW-1185">Reference proteome</keyword>
<dbReference type="UniPathway" id="UPA00047">
    <property type="reaction ID" value="UER00055"/>
</dbReference>
<dbReference type="NCBIfam" id="TIGR00119">
    <property type="entry name" value="acolac_sm"/>
    <property type="match status" value="1"/>
</dbReference>
<dbReference type="AlphaFoldDB" id="U1WLY3"/>
<dbReference type="GO" id="GO:0005829">
    <property type="term" value="C:cytosol"/>
    <property type="evidence" value="ECO:0007669"/>
    <property type="project" value="TreeGrafter"/>
</dbReference>
<dbReference type="FunFam" id="3.30.70.1150:FF:000001">
    <property type="entry name" value="Acetolactate synthase small subunit"/>
    <property type="match status" value="1"/>
</dbReference>
<evidence type="ECO:0000256" key="7">
    <source>
        <dbReference type="ARBA" id="ARBA00048670"/>
    </source>
</evidence>
<keyword evidence="6 8" id="KW-0100">Branched-chain amino acid biosynthesis</keyword>
<dbReference type="PATRIC" id="fig|649747.3.peg.2104"/>
<dbReference type="InterPro" id="IPR045865">
    <property type="entry name" value="ACT-like_dom_sf"/>
</dbReference>
<keyword evidence="5 8" id="KW-0028">Amino-acid biosynthesis</keyword>
<evidence type="ECO:0000256" key="1">
    <source>
        <dbReference type="ARBA" id="ARBA00004974"/>
    </source>
</evidence>
<dbReference type="STRING" id="649747.HMPREF0083_02317"/>
<dbReference type="Gene3D" id="3.30.70.260">
    <property type="match status" value="1"/>
</dbReference>
<dbReference type="Pfam" id="PF10369">
    <property type="entry name" value="ALS_ss_C"/>
    <property type="match status" value="1"/>
</dbReference>
<dbReference type="EC" id="2.2.1.6" evidence="8"/>
<evidence type="ECO:0000256" key="8">
    <source>
        <dbReference type="RuleBase" id="RU368092"/>
    </source>
</evidence>
<evidence type="ECO:0000259" key="9">
    <source>
        <dbReference type="PROSITE" id="PS51671"/>
    </source>
</evidence>
<comment type="pathway">
    <text evidence="1 8">Amino-acid biosynthesis; L-isoleucine biosynthesis; L-isoleucine from 2-oxobutanoate: step 1/4.</text>
</comment>
<gene>
    <name evidence="10" type="ORF">HMPREF0083_02317</name>
</gene>
<name>U1WLY3_ANEAE</name>
<dbReference type="CDD" id="cd04878">
    <property type="entry name" value="ACT_AHAS"/>
    <property type="match status" value="1"/>
</dbReference>
<dbReference type="GO" id="GO:0003984">
    <property type="term" value="F:acetolactate synthase activity"/>
    <property type="evidence" value="ECO:0007669"/>
    <property type="project" value="UniProtKB-UniRule"/>
</dbReference>
<dbReference type="SUPFAM" id="SSF55021">
    <property type="entry name" value="ACT-like"/>
    <property type="match status" value="2"/>
</dbReference>
<dbReference type="NCBIfam" id="NF008864">
    <property type="entry name" value="PRK11895.1"/>
    <property type="match status" value="1"/>
</dbReference>
<comment type="subunit">
    <text evidence="4 8">Dimer of large and small chains.</text>
</comment>
<comment type="similarity">
    <text evidence="3 8">Belongs to the acetolactate synthase small subunit family.</text>
</comment>
<dbReference type="PROSITE" id="PS51671">
    <property type="entry name" value="ACT"/>
    <property type="match status" value="1"/>
</dbReference>
<dbReference type="InterPro" id="IPR004789">
    <property type="entry name" value="Acetalactate_synth_ssu"/>
</dbReference>
<dbReference type="GO" id="GO:0009097">
    <property type="term" value="P:isoleucine biosynthetic process"/>
    <property type="evidence" value="ECO:0007669"/>
    <property type="project" value="UniProtKB-UniRule"/>
</dbReference>
<keyword evidence="8" id="KW-0808">Transferase</keyword>
<comment type="pathway">
    <text evidence="2 8">Amino-acid biosynthesis; L-valine biosynthesis; L-valine from pyruvate: step 1/4.</text>
</comment>
<dbReference type="InterPro" id="IPR039557">
    <property type="entry name" value="AHAS_ACT"/>
</dbReference>
<sequence length="170" mass="18425">MRSNMEQKHTISILVNDQPGVLTRVANLMGQRGFNIDSITVGQSEEPGLSRMIIVTSGDDRTIEQIMKQFHKLIDVIKVQHLSSGPMVSRELALIKVEATPVTRAEISGVIEPFRASVVDVGPASLVIQVTGDSHKIDALIELLMPYGIKELSRTGVTAISRGVATLAKV</sequence>
<evidence type="ECO:0000256" key="2">
    <source>
        <dbReference type="ARBA" id="ARBA00005025"/>
    </source>
</evidence>
<evidence type="ECO:0000256" key="4">
    <source>
        <dbReference type="ARBA" id="ARBA00011744"/>
    </source>
</evidence>
<proteinExistence type="inferred from homology"/>
<protein>
    <recommendedName>
        <fullName evidence="8">Acetolactate synthase small subunit</fullName>
        <shortName evidence="8">AHAS</shortName>
        <shortName evidence="8">ALS</shortName>
        <ecNumber evidence="8">2.2.1.6</ecNumber>
    </recommendedName>
    <alternativeName>
        <fullName evidence="8">Acetohydroxy-acid synthase small subunit</fullName>
    </alternativeName>
</protein>
<dbReference type="UniPathway" id="UPA00049">
    <property type="reaction ID" value="UER00059"/>
</dbReference>
<evidence type="ECO:0000256" key="3">
    <source>
        <dbReference type="ARBA" id="ARBA00006341"/>
    </source>
</evidence>
<dbReference type="InterPro" id="IPR002912">
    <property type="entry name" value="ACT_dom"/>
</dbReference>
<dbReference type="eggNOG" id="COG0440">
    <property type="taxonomic scope" value="Bacteria"/>
</dbReference>
<dbReference type="GO" id="GO:1990610">
    <property type="term" value="F:acetolactate synthase regulator activity"/>
    <property type="evidence" value="ECO:0007669"/>
    <property type="project" value="UniProtKB-UniRule"/>
</dbReference>
<comment type="catalytic activity">
    <reaction evidence="7 8">
        <text>2 pyruvate + H(+) = (2S)-2-acetolactate + CO2</text>
        <dbReference type="Rhea" id="RHEA:25249"/>
        <dbReference type="ChEBI" id="CHEBI:15361"/>
        <dbReference type="ChEBI" id="CHEBI:15378"/>
        <dbReference type="ChEBI" id="CHEBI:16526"/>
        <dbReference type="ChEBI" id="CHEBI:58476"/>
        <dbReference type="EC" id="2.2.1.6"/>
    </reaction>
</comment>
<dbReference type="PANTHER" id="PTHR30239:SF0">
    <property type="entry name" value="ACETOLACTATE SYNTHASE SMALL SUBUNIT 1, CHLOROPLASTIC"/>
    <property type="match status" value="1"/>
</dbReference>
<evidence type="ECO:0000256" key="6">
    <source>
        <dbReference type="ARBA" id="ARBA00023304"/>
    </source>
</evidence>
<evidence type="ECO:0000256" key="5">
    <source>
        <dbReference type="ARBA" id="ARBA00022605"/>
    </source>
</evidence>
<dbReference type="Proteomes" id="UP000016511">
    <property type="component" value="Unassembled WGS sequence"/>
</dbReference>
<reference evidence="10 11" key="1">
    <citation type="submission" date="2013-08" db="EMBL/GenBank/DDBJ databases">
        <authorList>
            <person name="Weinstock G."/>
            <person name="Sodergren E."/>
            <person name="Wylie T."/>
            <person name="Fulton L."/>
            <person name="Fulton R."/>
            <person name="Fronick C."/>
            <person name="O'Laughlin M."/>
            <person name="Godfrey J."/>
            <person name="Miner T."/>
            <person name="Herter B."/>
            <person name="Appelbaum E."/>
            <person name="Cordes M."/>
            <person name="Lek S."/>
            <person name="Wollam A."/>
            <person name="Pepin K.H."/>
            <person name="Palsikar V.B."/>
            <person name="Mitreva M."/>
            <person name="Wilson R.K."/>
        </authorList>
    </citation>
    <scope>NUCLEOTIDE SEQUENCE [LARGE SCALE GENOMIC DNA]</scope>
    <source>
        <strain evidence="10 11">ATCC 12856</strain>
    </source>
</reference>
<dbReference type="HOGENOM" id="CLU_055003_1_3_9"/>